<organism evidence="2 3">
    <name type="scientific">Hydrocarboniphaga daqingensis</name>
    <dbReference type="NCBI Taxonomy" id="490188"/>
    <lineage>
        <taxon>Bacteria</taxon>
        <taxon>Pseudomonadati</taxon>
        <taxon>Pseudomonadota</taxon>
        <taxon>Gammaproteobacteria</taxon>
        <taxon>Nevskiales</taxon>
        <taxon>Nevskiaceae</taxon>
        <taxon>Hydrocarboniphaga</taxon>
    </lineage>
</organism>
<dbReference type="RefSeq" id="WP_139250175.1">
    <property type="nucleotide sequence ID" value="NZ_FQWZ01000003.1"/>
</dbReference>
<sequence length="185" mass="19546">MSWPIHQRGVALIDVLIALVVIEVGLCALLHLQGVIVVSGVDARARSIAMLLAREKLDDLRQYTQLPAGPNGVYGFDEIGTDRGGAEAADGSLLVPAGSVALSGFVFDRHWQTAPLSWCELGAGPSPGVCTDRSRPDLIELSVQLQWGASGAGRQQLELRTAIPVSDPPLSSLALIRGPSLLPPR</sequence>
<evidence type="ECO:0000256" key="1">
    <source>
        <dbReference type="SAM" id="Phobius"/>
    </source>
</evidence>
<gene>
    <name evidence="2" type="ORF">SAMN04488068_1617</name>
</gene>
<feature type="transmembrane region" description="Helical" evidence="1">
    <location>
        <begin position="12"/>
        <end position="32"/>
    </location>
</feature>
<keyword evidence="1" id="KW-0472">Membrane</keyword>
<name>A0A1M5N5M5_9GAMM</name>
<proteinExistence type="predicted"/>
<evidence type="ECO:0000313" key="3">
    <source>
        <dbReference type="Proteomes" id="UP000199758"/>
    </source>
</evidence>
<protein>
    <submittedName>
        <fullName evidence="2">Tfp pilus assembly protein PilV</fullName>
    </submittedName>
</protein>
<evidence type="ECO:0000313" key="2">
    <source>
        <dbReference type="EMBL" id="SHG84293.1"/>
    </source>
</evidence>
<dbReference type="STRING" id="490188.SAMN04488068_1617"/>
<dbReference type="AlphaFoldDB" id="A0A1M5N5M5"/>
<dbReference type="EMBL" id="FQWZ01000003">
    <property type="protein sequence ID" value="SHG84293.1"/>
    <property type="molecule type" value="Genomic_DNA"/>
</dbReference>
<dbReference type="Proteomes" id="UP000199758">
    <property type="component" value="Unassembled WGS sequence"/>
</dbReference>
<accession>A0A1M5N5M5</accession>
<keyword evidence="3" id="KW-1185">Reference proteome</keyword>
<keyword evidence="1" id="KW-0812">Transmembrane</keyword>
<dbReference type="OrthoDB" id="6019428at2"/>
<keyword evidence="1" id="KW-1133">Transmembrane helix</keyword>
<reference evidence="2 3" key="1">
    <citation type="submission" date="2016-11" db="EMBL/GenBank/DDBJ databases">
        <authorList>
            <person name="Jaros S."/>
            <person name="Januszkiewicz K."/>
            <person name="Wedrychowicz H."/>
        </authorList>
    </citation>
    <scope>NUCLEOTIDE SEQUENCE [LARGE SCALE GENOMIC DNA]</scope>
    <source>
        <strain evidence="2 3">CGMCC 1.7049</strain>
    </source>
</reference>